<gene>
    <name evidence="3" type="ORF">Bealeia1_01902</name>
</gene>
<dbReference type="InterPro" id="IPR050961">
    <property type="entry name" value="BolA/IbaG_stress_morph_reg"/>
</dbReference>
<name>A0ABZ2C5B9_9PROT</name>
<dbReference type="InterPro" id="IPR036065">
    <property type="entry name" value="BolA-like_sf"/>
</dbReference>
<reference evidence="3 4" key="1">
    <citation type="journal article" date="2024" name="Environ. Microbiol.">
        <title>Novel evolutionary insights on the interactions of the Holosporales (Alphaproteobacteria) with eukaryotic hosts from comparative genomics.</title>
        <authorList>
            <person name="Giovannini M."/>
            <person name="Petroni G."/>
            <person name="Castelli M."/>
        </authorList>
    </citation>
    <scope>NUCLEOTIDE SEQUENCE [LARGE SCALE GENOMIC DNA]</scope>
    <source>
        <strain evidence="3 4">US_Bl 15I1</strain>
    </source>
</reference>
<proteinExistence type="inferred from homology"/>
<evidence type="ECO:0000313" key="4">
    <source>
        <dbReference type="Proteomes" id="UP001330434"/>
    </source>
</evidence>
<dbReference type="PANTHER" id="PTHR46229">
    <property type="entry name" value="BOLA TRANSCRIPTION REGULATOR"/>
    <property type="match status" value="1"/>
</dbReference>
<accession>A0ABZ2C5B9</accession>
<organism evidence="3 4">
    <name type="scientific">Candidatus Bealeia paramacronuclearis</name>
    <dbReference type="NCBI Taxonomy" id="1921001"/>
    <lineage>
        <taxon>Bacteria</taxon>
        <taxon>Pseudomonadati</taxon>
        <taxon>Pseudomonadota</taxon>
        <taxon>Alphaproteobacteria</taxon>
        <taxon>Holosporales</taxon>
        <taxon>Holosporaceae</taxon>
        <taxon>Candidatus Bealeia</taxon>
    </lineage>
</organism>
<protein>
    <submittedName>
        <fullName evidence="3">BolA family transcriptional regulator</fullName>
    </submittedName>
</protein>
<dbReference type="PIRSF" id="PIRSF003113">
    <property type="entry name" value="BolA"/>
    <property type="match status" value="1"/>
</dbReference>
<dbReference type="Gene3D" id="3.30.300.90">
    <property type="entry name" value="BolA-like"/>
    <property type="match status" value="1"/>
</dbReference>
<keyword evidence="4" id="KW-1185">Reference proteome</keyword>
<dbReference type="SUPFAM" id="SSF82657">
    <property type="entry name" value="BolA-like"/>
    <property type="match status" value="1"/>
</dbReference>
<dbReference type="Proteomes" id="UP001330434">
    <property type="component" value="Chromosome"/>
</dbReference>
<dbReference type="Pfam" id="PF01722">
    <property type="entry name" value="BolA"/>
    <property type="match status" value="1"/>
</dbReference>
<dbReference type="EMBL" id="CP133270">
    <property type="protein sequence ID" value="WVX67686.1"/>
    <property type="molecule type" value="Genomic_DNA"/>
</dbReference>
<dbReference type="PANTHER" id="PTHR46229:SF2">
    <property type="entry name" value="BOLA-LIKE PROTEIN 1"/>
    <property type="match status" value="1"/>
</dbReference>
<sequence length="82" mass="9197">MAIPQSELEKLLNIAFPNSQILVQDLMGDQDHYKATIVSDLFQGKSRLQQHQMVYRALGDVMVSTLHALTLDTKVPSEGSKR</sequence>
<dbReference type="RefSeq" id="WP_331256375.1">
    <property type="nucleotide sequence ID" value="NZ_CP133270.1"/>
</dbReference>
<dbReference type="InterPro" id="IPR002634">
    <property type="entry name" value="BolA"/>
</dbReference>
<evidence type="ECO:0000313" key="3">
    <source>
        <dbReference type="EMBL" id="WVX67686.1"/>
    </source>
</evidence>
<evidence type="ECO:0000256" key="2">
    <source>
        <dbReference type="RuleBase" id="RU003860"/>
    </source>
</evidence>
<evidence type="ECO:0000256" key="1">
    <source>
        <dbReference type="ARBA" id="ARBA00005578"/>
    </source>
</evidence>
<comment type="similarity">
    <text evidence="1 2">Belongs to the BolA/IbaG family.</text>
</comment>